<dbReference type="InterPro" id="IPR003877">
    <property type="entry name" value="SPRY_dom"/>
</dbReference>
<dbReference type="SUPFAM" id="SSF49899">
    <property type="entry name" value="Concanavalin A-like lectins/glucanases"/>
    <property type="match status" value="1"/>
</dbReference>
<dbReference type="Gene3D" id="2.60.120.920">
    <property type="match status" value="1"/>
</dbReference>
<dbReference type="InterPro" id="IPR013320">
    <property type="entry name" value="ConA-like_dom_sf"/>
</dbReference>
<keyword evidence="1" id="KW-0802">TPR repeat</keyword>
<proteinExistence type="predicted"/>
<protein>
    <recommendedName>
        <fullName evidence="2">SPRY domain-containing protein</fullName>
    </recommendedName>
</protein>
<accession>A0A397UDR4</accession>
<dbReference type="OrthoDB" id="341259at2759"/>
<comment type="caution">
    <text evidence="3">The sequence shown here is derived from an EMBL/GenBank/DDBJ whole genome shotgun (WGS) entry which is preliminary data.</text>
</comment>
<evidence type="ECO:0000259" key="2">
    <source>
        <dbReference type="Pfam" id="PF00622"/>
    </source>
</evidence>
<dbReference type="InterPro" id="IPR043136">
    <property type="entry name" value="B30.2/SPRY_sf"/>
</dbReference>
<dbReference type="InterPro" id="IPR019734">
    <property type="entry name" value="TPR_rpt"/>
</dbReference>
<feature type="domain" description="SPRY" evidence="2">
    <location>
        <begin position="7"/>
        <end position="82"/>
    </location>
</feature>
<dbReference type="Proteomes" id="UP000266673">
    <property type="component" value="Unassembled WGS sequence"/>
</dbReference>
<evidence type="ECO:0000256" key="1">
    <source>
        <dbReference type="PROSITE-ProRule" id="PRU00339"/>
    </source>
</evidence>
<organism evidence="3 4">
    <name type="scientific">Gigaspora rosea</name>
    <dbReference type="NCBI Taxonomy" id="44941"/>
    <lineage>
        <taxon>Eukaryota</taxon>
        <taxon>Fungi</taxon>
        <taxon>Fungi incertae sedis</taxon>
        <taxon>Mucoromycota</taxon>
        <taxon>Glomeromycotina</taxon>
        <taxon>Glomeromycetes</taxon>
        <taxon>Diversisporales</taxon>
        <taxon>Gigasporaceae</taxon>
        <taxon>Gigaspora</taxon>
    </lineage>
</organism>
<dbReference type="SUPFAM" id="SSF48452">
    <property type="entry name" value="TPR-like"/>
    <property type="match status" value="1"/>
</dbReference>
<feature type="repeat" description="TPR" evidence="1">
    <location>
        <begin position="68"/>
        <end position="101"/>
    </location>
</feature>
<dbReference type="AlphaFoldDB" id="A0A397UDR4"/>
<dbReference type="PROSITE" id="PS50005">
    <property type="entry name" value="TPR"/>
    <property type="match status" value="1"/>
</dbReference>
<reference evidence="3 4" key="1">
    <citation type="submission" date="2018-06" db="EMBL/GenBank/DDBJ databases">
        <title>Comparative genomics reveals the genomic features of Rhizophagus irregularis, R. cerebriforme, R. diaphanum and Gigaspora rosea, and their symbiotic lifestyle signature.</title>
        <authorList>
            <person name="Morin E."/>
            <person name="San Clemente H."/>
            <person name="Chen E.C.H."/>
            <person name="De La Providencia I."/>
            <person name="Hainaut M."/>
            <person name="Kuo A."/>
            <person name="Kohler A."/>
            <person name="Murat C."/>
            <person name="Tang N."/>
            <person name="Roy S."/>
            <person name="Loubradou J."/>
            <person name="Henrissat B."/>
            <person name="Grigoriev I.V."/>
            <person name="Corradi N."/>
            <person name="Roux C."/>
            <person name="Martin F.M."/>
        </authorList>
    </citation>
    <scope>NUCLEOTIDE SEQUENCE [LARGE SCALE GENOMIC DNA]</scope>
    <source>
        <strain evidence="3 4">DAOM 194757</strain>
    </source>
</reference>
<sequence>MIMPGQENEPWGCGYHGDDGYSFYSGSGGPYGESYATGDIIRYYLNFRNKILFYTKNGINLVKGPNNAFKLRYQGKLYFIMSKYDKTFEDLTRLLKIEPDNTIALKYRDEINYIIKKYNELIANFKELLKIKPNDKWAKKVYELVKRLKYDMQL</sequence>
<gene>
    <name evidence="3" type="ORF">C2G38_2045265</name>
</gene>
<keyword evidence="4" id="KW-1185">Reference proteome</keyword>
<dbReference type="Pfam" id="PF00622">
    <property type="entry name" value="SPRY"/>
    <property type="match status" value="1"/>
</dbReference>
<evidence type="ECO:0000313" key="3">
    <source>
        <dbReference type="EMBL" id="RIB08314.1"/>
    </source>
</evidence>
<dbReference type="InterPro" id="IPR011990">
    <property type="entry name" value="TPR-like_helical_dom_sf"/>
</dbReference>
<name>A0A397UDR4_9GLOM</name>
<dbReference type="EMBL" id="QKWP01001525">
    <property type="protein sequence ID" value="RIB08314.1"/>
    <property type="molecule type" value="Genomic_DNA"/>
</dbReference>
<evidence type="ECO:0000313" key="4">
    <source>
        <dbReference type="Proteomes" id="UP000266673"/>
    </source>
</evidence>